<organism evidence="1 2">
    <name type="scientific">Pedobacter africanus</name>
    <dbReference type="NCBI Taxonomy" id="151894"/>
    <lineage>
        <taxon>Bacteria</taxon>
        <taxon>Pseudomonadati</taxon>
        <taxon>Bacteroidota</taxon>
        <taxon>Sphingobacteriia</taxon>
        <taxon>Sphingobacteriales</taxon>
        <taxon>Sphingobacteriaceae</taxon>
        <taxon>Pedobacter</taxon>
    </lineage>
</organism>
<protein>
    <submittedName>
        <fullName evidence="1">Peroxiredoxin</fullName>
    </submittedName>
</protein>
<comment type="caution">
    <text evidence="1">The sequence shown here is derived from an EMBL/GenBank/DDBJ whole genome shotgun (WGS) entry which is preliminary data.</text>
</comment>
<name>A0ACC6L269_9SPHI</name>
<sequence>MKFIKSICLLLLFAAPLLVFSQHVKFEQAFPEAGSIVKFTYNPAGTKLSGQQKIDCKAFVFAKKQPGPTVVNLVKVGELYEADLPTTDSTTLVALTFSSGEIKDSNAEGYYVKLSEKGKIPGEAYTNEAYLYDFFGSYYLGMKTNPEKAVSAYEEGFKIKPELKEKYLSSYLGLKYRINKEAGGKLIEENISRLLAIQPEAEKNLAVVHNLYGTLKQKAKSDTLKNRIITRFPKGSLAFGSALNELYSEKSATVTEQKLNELIQKFDLDLNKKSDQDKVAMIFQKLAGQYAREKNYDKFKIYADKISNKIALAGLYNSVAWPLAEKNEQSSFAADLSKKSLDLIDAAKKEPVPEFYPSREEYFKGLNRSYAMYADTYALLLHNLGKNAEAVVYQEKAMPFNDAAGNERYVTYLDLSGSKDKAFTMAESFLKAGKGTDKMKERFRVLYENKKLKLPFETFIAGVEKEAMVKEREEWSKKMINEPAPDFSLVNLKGETVRLSALKGKVVIVDYWATWCGPCVASFPGMQKAVTKYADNPNVVFLFVNTWQTEDNREKLVKDFIAEKKVTFNVLFDTKNKQDPSKFDIVSAYKVDGIPTKFIIGPDGNIRFKSVGFSGSADAVVKELDTMIGLSSHQSK</sequence>
<proteinExistence type="predicted"/>
<gene>
    <name evidence="1" type="ORF">J2X78_004052</name>
</gene>
<reference evidence="1" key="1">
    <citation type="submission" date="2023-07" db="EMBL/GenBank/DDBJ databases">
        <title>Sorghum-associated microbial communities from plants grown in Nebraska, USA.</title>
        <authorList>
            <person name="Schachtman D."/>
        </authorList>
    </citation>
    <scope>NUCLEOTIDE SEQUENCE</scope>
    <source>
        <strain evidence="1">2697</strain>
    </source>
</reference>
<dbReference type="EMBL" id="JAVDTF010000004">
    <property type="protein sequence ID" value="MDR6785467.1"/>
    <property type="molecule type" value="Genomic_DNA"/>
</dbReference>
<dbReference type="Proteomes" id="UP001246858">
    <property type="component" value="Unassembled WGS sequence"/>
</dbReference>
<keyword evidence="2" id="KW-1185">Reference proteome</keyword>
<evidence type="ECO:0000313" key="1">
    <source>
        <dbReference type="EMBL" id="MDR6785467.1"/>
    </source>
</evidence>
<accession>A0ACC6L269</accession>
<evidence type="ECO:0000313" key="2">
    <source>
        <dbReference type="Proteomes" id="UP001246858"/>
    </source>
</evidence>